<keyword evidence="12" id="KW-1185">Reference proteome</keyword>
<evidence type="ECO:0000313" key="11">
    <source>
        <dbReference type="EMBL" id="QDO87543.1"/>
    </source>
</evidence>
<evidence type="ECO:0000313" key="12">
    <source>
        <dbReference type="Proteomes" id="UP000315395"/>
    </source>
</evidence>
<evidence type="ECO:0000256" key="3">
    <source>
        <dbReference type="ARBA" id="ARBA00012054"/>
    </source>
</evidence>
<dbReference type="CDD" id="cd02021">
    <property type="entry name" value="GntK"/>
    <property type="match status" value="1"/>
</dbReference>
<dbReference type="PANTHER" id="PTHR43442:SF3">
    <property type="entry name" value="GLUCONOKINASE-RELATED"/>
    <property type="match status" value="1"/>
</dbReference>
<evidence type="ECO:0000256" key="6">
    <source>
        <dbReference type="ARBA" id="ARBA00022777"/>
    </source>
</evidence>
<evidence type="ECO:0000256" key="4">
    <source>
        <dbReference type="ARBA" id="ARBA00022679"/>
    </source>
</evidence>
<dbReference type="Pfam" id="PF13671">
    <property type="entry name" value="AAA_33"/>
    <property type="match status" value="1"/>
</dbReference>
<evidence type="ECO:0000256" key="2">
    <source>
        <dbReference type="ARBA" id="ARBA00008420"/>
    </source>
</evidence>
<evidence type="ECO:0000256" key="7">
    <source>
        <dbReference type="ARBA" id="ARBA00022840"/>
    </source>
</evidence>
<reference evidence="11 12" key="1">
    <citation type="submission" date="2019-07" db="EMBL/GenBank/DDBJ databases">
        <title>complete genome sequencing of Ornithinimicrobium sp. H23M54.</title>
        <authorList>
            <person name="Bae J.-W."/>
            <person name="Lee S.-Y."/>
        </authorList>
    </citation>
    <scope>NUCLEOTIDE SEQUENCE [LARGE SCALE GENOMIC DNA]</scope>
    <source>
        <strain evidence="11 12">H23M54</strain>
    </source>
</reference>
<protein>
    <recommendedName>
        <fullName evidence="3 10">Gluconokinase</fullName>
        <ecNumber evidence="3 10">2.7.1.12</ecNumber>
    </recommendedName>
</protein>
<comment type="similarity">
    <text evidence="2 10">Belongs to the gluconokinase GntK/GntV family.</text>
</comment>
<name>A0A516G7P4_9MICO</name>
<gene>
    <name evidence="11" type="ORF">FNH13_03650</name>
</gene>
<dbReference type="AlphaFoldDB" id="A0A516G7P4"/>
<dbReference type="InterPro" id="IPR006001">
    <property type="entry name" value="Therm_gnt_kin"/>
</dbReference>
<evidence type="ECO:0000256" key="9">
    <source>
        <dbReference type="ARBA" id="ARBA00048090"/>
    </source>
</evidence>
<proteinExistence type="inferred from homology"/>
<evidence type="ECO:0000256" key="5">
    <source>
        <dbReference type="ARBA" id="ARBA00022741"/>
    </source>
</evidence>
<comment type="pathway">
    <text evidence="1">Carbohydrate acid metabolism.</text>
</comment>
<dbReference type="EC" id="2.7.1.12" evidence="3 10"/>
<evidence type="ECO:0000256" key="8">
    <source>
        <dbReference type="ARBA" id="ARBA00023064"/>
    </source>
</evidence>
<dbReference type="GO" id="GO:0005737">
    <property type="term" value="C:cytoplasm"/>
    <property type="evidence" value="ECO:0007669"/>
    <property type="project" value="TreeGrafter"/>
</dbReference>
<dbReference type="NCBIfam" id="TIGR01313">
    <property type="entry name" value="therm_gnt_kin"/>
    <property type="match status" value="1"/>
</dbReference>
<dbReference type="GO" id="GO:0019521">
    <property type="term" value="P:D-gluconate metabolic process"/>
    <property type="evidence" value="ECO:0007669"/>
    <property type="project" value="UniProtKB-KW"/>
</dbReference>
<keyword evidence="4 10" id="KW-0808">Transferase</keyword>
<dbReference type="GO" id="GO:0005524">
    <property type="term" value="F:ATP binding"/>
    <property type="evidence" value="ECO:0007669"/>
    <property type="project" value="UniProtKB-KW"/>
</dbReference>
<dbReference type="GO" id="GO:0046316">
    <property type="term" value="F:gluconokinase activity"/>
    <property type="evidence" value="ECO:0007669"/>
    <property type="project" value="UniProtKB-EC"/>
</dbReference>
<dbReference type="OrthoDB" id="9795716at2"/>
<keyword evidence="7 10" id="KW-0067">ATP-binding</keyword>
<dbReference type="Proteomes" id="UP000315395">
    <property type="component" value="Chromosome"/>
</dbReference>
<dbReference type="EMBL" id="CP041616">
    <property type="protein sequence ID" value="QDO87543.1"/>
    <property type="molecule type" value="Genomic_DNA"/>
</dbReference>
<dbReference type="SUPFAM" id="SSF52540">
    <property type="entry name" value="P-loop containing nucleoside triphosphate hydrolases"/>
    <property type="match status" value="1"/>
</dbReference>
<evidence type="ECO:0000256" key="10">
    <source>
        <dbReference type="RuleBase" id="RU363066"/>
    </source>
</evidence>
<dbReference type="PANTHER" id="PTHR43442">
    <property type="entry name" value="GLUCONOKINASE-RELATED"/>
    <property type="match status" value="1"/>
</dbReference>
<dbReference type="RefSeq" id="WP_143782220.1">
    <property type="nucleotide sequence ID" value="NZ_CP041616.1"/>
</dbReference>
<keyword evidence="8" id="KW-0311">Gluconate utilization</keyword>
<dbReference type="FunFam" id="3.40.50.300:FF:000522">
    <property type="entry name" value="Gluconokinase"/>
    <property type="match status" value="1"/>
</dbReference>
<comment type="catalytic activity">
    <reaction evidence="9 10">
        <text>D-gluconate + ATP = 6-phospho-D-gluconate + ADP + H(+)</text>
        <dbReference type="Rhea" id="RHEA:19433"/>
        <dbReference type="ChEBI" id="CHEBI:15378"/>
        <dbReference type="ChEBI" id="CHEBI:18391"/>
        <dbReference type="ChEBI" id="CHEBI:30616"/>
        <dbReference type="ChEBI" id="CHEBI:58759"/>
        <dbReference type="ChEBI" id="CHEBI:456216"/>
        <dbReference type="EC" id="2.7.1.12"/>
    </reaction>
</comment>
<sequence length="174" mass="19187">MTRHVVVMGVSGSGKSTIAALVAERVGWTFADADSFHPVANIDKMRAGIPLTDADRRPWLLALAEWMAEQGRAGKSTVLACSALMRSYRDLLRTHVLAEFVHLHGPAELIEARMRARDHFMPASLLTSQFTILEELQEDERGVVLDLVLTPDQLVDAAVAWLDRGPLESFGPQD</sequence>
<dbReference type="InterPro" id="IPR027417">
    <property type="entry name" value="P-loop_NTPase"/>
</dbReference>
<accession>A0A516G7P4</accession>
<organism evidence="11 12">
    <name type="scientific">Ornithinimicrobium ciconiae</name>
    <dbReference type="NCBI Taxonomy" id="2594265"/>
    <lineage>
        <taxon>Bacteria</taxon>
        <taxon>Bacillati</taxon>
        <taxon>Actinomycetota</taxon>
        <taxon>Actinomycetes</taxon>
        <taxon>Micrococcales</taxon>
        <taxon>Ornithinimicrobiaceae</taxon>
        <taxon>Ornithinimicrobium</taxon>
    </lineage>
</organism>
<keyword evidence="5 10" id="KW-0547">Nucleotide-binding</keyword>
<evidence type="ECO:0000256" key="1">
    <source>
        <dbReference type="ARBA" id="ARBA00004761"/>
    </source>
</evidence>
<dbReference type="KEGG" id="orz:FNH13_03650"/>
<dbReference type="Gene3D" id="3.40.50.300">
    <property type="entry name" value="P-loop containing nucleotide triphosphate hydrolases"/>
    <property type="match status" value="1"/>
</dbReference>
<keyword evidence="6 10" id="KW-0418">Kinase</keyword>